<feature type="compositionally biased region" description="Basic and acidic residues" evidence="2">
    <location>
        <begin position="184"/>
        <end position="206"/>
    </location>
</feature>
<accession>A0A671U421</accession>
<dbReference type="Pfam" id="PF13879">
    <property type="entry name" value="Hmw_CFAP97"/>
    <property type="match status" value="1"/>
</dbReference>
<dbReference type="GeneTree" id="ENSGT00940000164099"/>
<proteinExistence type="inferred from homology"/>
<gene>
    <name evidence="3" type="primary">cfap97d2</name>
</gene>
<protein>
    <submittedName>
        <fullName evidence="3">CFAP97 domain containing 2</fullName>
    </submittedName>
</protein>
<feature type="compositionally biased region" description="Polar residues" evidence="2">
    <location>
        <begin position="174"/>
        <end position="183"/>
    </location>
</feature>
<organism evidence="3 4">
    <name type="scientific">Sparus aurata</name>
    <name type="common">Gilthead sea bream</name>
    <dbReference type="NCBI Taxonomy" id="8175"/>
    <lineage>
        <taxon>Eukaryota</taxon>
        <taxon>Metazoa</taxon>
        <taxon>Chordata</taxon>
        <taxon>Craniata</taxon>
        <taxon>Vertebrata</taxon>
        <taxon>Euteleostomi</taxon>
        <taxon>Actinopterygii</taxon>
        <taxon>Neopterygii</taxon>
        <taxon>Teleostei</taxon>
        <taxon>Neoteleostei</taxon>
        <taxon>Acanthomorphata</taxon>
        <taxon>Eupercaria</taxon>
        <taxon>Spariformes</taxon>
        <taxon>Sparidae</taxon>
        <taxon>Sparus</taxon>
    </lineage>
</organism>
<reference evidence="3" key="2">
    <citation type="submission" date="2025-08" db="UniProtKB">
        <authorList>
            <consortium name="Ensembl"/>
        </authorList>
    </citation>
    <scope>IDENTIFICATION</scope>
</reference>
<keyword evidence="4" id="KW-1185">Reference proteome</keyword>
<dbReference type="InParanoid" id="A0A671U421"/>
<reference evidence="3" key="1">
    <citation type="submission" date="2021-04" db="EMBL/GenBank/DDBJ databases">
        <authorList>
            <consortium name="Wellcome Sanger Institute Data Sharing"/>
        </authorList>
    </citation>
    <scope>NUCLEOTIDE SEQUENCE [LARGE SCALE GENOMIC DNA]</scope>
</reference>
<reference evidence="3" key="3">
    <citation type="submission" date="2025-09" db="UniProtKB">
        <authorList>
            <consortium name="Ensembl"/>
        </authorList>
    </citation>
    <scope>IDENTIFICATION</scope>
</reference>
<feature type="compositionally biased region" description="Polar residues" evidence="2">
    <location>
        <begin position="223"/>
        <end position="240"/>
    </location>
</feature>
<evidence type="ECO:0000313" key="3">
    <source>
        <dbReference type="Ensembl" id="ENSSAUP00010009101.1"/>
    </source>
</evidence>
<evidence type="ECO:0000313" key="4">
    <source>
        <dbReference type="Proteomes" id="UP000472265"/>
    </source>
</evidence>
<dbReference type="PANTHER" id="PTHR33768:SF7">
    <property type="entry name" value="CFAP97 DOMAIN CONTAINING 2"/>
    <property type="match status" value="1"/>
</dbReference>
<dbReference type="AlphaFoldDB" id="A0A671U421"/>
<feature type="region of interest" description="Disordered" evidence="2">
    <location>
        <begin position="161"/>
        <end position="240"/>
    </location>
</feature>
<dbReference type="OMA" id="NQENCAI"/>
<dbReference type="Proteomes" id="UP000472265">
    <property type="component" value="Chromosome 9"/>
</dbReference>
<dbReference type="InterPro" id="IPR038792">
    <property type="entry name" value="CFAP97D1/2"/>
</dbReference>
<name>A0A671U421_SPAAU</name>
<evidence type="ECO:0000256" key="2">
    <source>
        <dbReference type="SAM" id="MobiDB-lite"/>
    </source>
</evidence>
<comment type="similarity">
    <text evidence="1">Belongs to the CFAP97 family.</text>
</comment>
<evidence type="ECO:0000256" key="1">
    <source>
        <dbReference type="ARBA" id="ARBA00008315"/>
    </source>
</evidence>
<dbReference type="Ensembl" id="ENSSAUT00010009716.1">
    <property type="protein sequence ID" value="ENSSAUP00010009101.1"/>
    <property type="gene ID" value="ENSSAUG00010004500.1"/>
</dbReference>
<dbReference type="InterPro" id="IPR029488">
    <property type="entry name" value="Hmw/CFAP97"/>
</dbReference>
<sequence length="240" mass="27737">MFCLDRPGTHLAYQPLLPTTNKYLQRKWDRAAYDLHRTTVKSAKPTIDTTAPKTYAHLALNLKKLQIDAERTIKIQRENELNLEKINHIMRTTGEVDNRRYYDRKSLGKERRQQELLHITKENQMIQFRLSHCRSHYGARNLHEDWLKTLKVMTRIAHYPRRSANQLKGKRSTLHTQSTSSDKANGKAESEENVKREEANKTESTGREIQQNIAPEPSVPDKSISSGTPEKPGSSDTYST</sequence>
<dbReference type="PANTHER" id="PTHR33768">
    <property type="entry name" value="MIP11318P"/>
    <property type="match status" value="1"/>
</dbReference>